<evidence type="ECO:0000256" key="2">
    <source>
        <dbReference type="ARBA" id="ARBA00022801"/>
    </source>
</evidence>
<evidence type="ECO:0000256" key="4">
    <source>
        <dbReference type="SAM" id="SignalP"/>
    </source>
</evidence>
<keyword evidence="1" id="KW-0645">Protease</keyword>
<keyword evidence="4" id="KW-0732">Signal</keyword>
<dbReference type="PANTHER" id="PTHR24264:SF54">
    <property type="entry name" value="PEPTIDASE S1 DOMAIN-CONTAINING PROTEIN"/>
    <property type="match status" value="1"/>
</dbReference>
<dbReference type="InterPro" id="IPR043504">
    <property type="entry name" value="Peptidase_S1_PA_chymotrypsin"/>
</dbReference>
<proteinExistence type="predicted"/>
<evidence type="ECO:0000256" key="1">
    <source>
        <dbReference type="ARBA" id="ARBA00022670"/>
    </source>
</evidence>
<dbReference type="PANTHER" id="PTHR24264">
    <property type="entry name" value="TRYPSIN-RELATED"/>
    <property type="match status" value="1"/>
</dbReference>
<dbReference type="PRINTS" id="PR00722">
    <property type="entry name" value="CHYMOTRYPSIN"/>
</dbReference>
<dbReference type="InterPro" id="IPR050127">
    <property type="entry name" value="Serine_Proteases_S1"/>
</dbReference>
<dbReference type="InterPro" id="IPR001314">
    <property type="entry name" value="Peptidase_S1A"/>
</dbReference>
<dbReference type="SMART" id="SM00020">
    <property type="entry name" value="Tryp_SPc"/>
    <property type="match status" value="1"/>
</dbReference>
<protein>
    <submittedName>
        <fullName evidence="7">Trypsin</fullName>
    </submittedName>
</protein>
<dbReference type="RefSeq" id="XP_035828789.1">
    <property type="nucleotide sequence ID" value="XM_035972896.1"/>
</dbReference>
<dbReference type="SUPFAM" id="SSF50494">
    <property type="entry name" value="Trypsin-like serine proteases"/>
    <property type="match status" value="1"/>
</dbReference>
<accession>A0ABM1W296</accession>
<evidence type="ECO:0000313" key="7">
    <source>
        <dbReference type="RefSeq" id="XP_035828789.1"/>
    </source>
</evidence>
<keyword evidence="2" id="KW-0378">Hydrolase</keyword>
<keyword evidence="6" id="KW-1185">Reference proteome</keyword>
<name>A0ABM1W296_APLCA</name>
<dbReference type="Pfam" id="PF00089">
    <property type="entry name" value="Trypsin"/>
    <property type="match status" value="1"/>
</dbReference>
<evidence type="ECO:0000256" key="3">
    <source>
        <dbReference type="ARBA" id="ARBA00022825"/>
    </source>
</evidence>
<dbReference type="InterPro" id="IPR009003">
    <property type="entry name" value="Peptidase_S1_PA"/>
</dbReference>
<evidence type="ECO:0000259" key="5">
    <source>
        <dbReference type="PROSITE" id="PS50240"/>
    </source>
</evidence>
<sequence>MSFKLAACAVALACLVLSVEGVSLVRNRRVVGGYQYARGEYPFHVSLWYMGDDIETYNEETPDLYHMLGGVLVEDQWVLTNAAFFDSEDGILSEADDFSKWRVVLGMYGQKDAEDEAMFREIDSIYFPPEFDYDTTYGDIALIKLTEPADLSSPRVNTGTYQTTSDCPSEGQTCRIIGWGARSEEHSDTSEFPVETEVNVKSVEDCQEAYEPVMAEMGLLNIDDTMICAGRFRGGHDACDGDFGSPLLCRCINDGRLRDVVVGLASTGYGCGRPEYPGIYTRVSSHASWIEETIADN</sequence>
<feature type="domain" description="Peptidase S1" evidence="5">
    <location>
        <begin position="30"/>
        <end position="295"/>
    </location>
</feature>
<dbReference type="Proteomes" id="UP000694888">
    <property type="component" value="Unplaced"/>
</dbReference>
<dbReference type="PROSITE" id="PS50240">
    <property type="entry name" value="TRYPSIN_DOM"/>
    <property type="match status" value="1"/>
</dbReference>
<feature type="signal peptide" evidence="4">
    <location>
        <begin position="1"/>
        <end position="21"/>
    </location>
</feature>
<organism evidence="6 7">
    <name type="scientific">Aplysia californica</name>
    <name type="common">California sea hare</name>
    <dbReference type="NCBI Taxonomy" id="6500"/>
    <lineage>
        <taxon>Eukaryota</taxon>
        <taxon>Metazoa</taxon>
        <taxon>Spiralia</taxon>
        <taxon>Lophotrochozoa</taxon>
        <taxon>Mollusca</taxon>
        <taxon>Gastropoda</taxon>
        <taxon>Heterobranchia</taxon>
        <taxon>Euthyneura</taxon>
        <taxon>Tectipleura</taxon>
        <taxon>Aplysiida</taxon>
        <taxon>Aplysioidea</taxon>
        <taxon>Aplysiidae</taxon>
        <taxon>Aplysia</taxon>
    </lineage>
</organism>
<dbReference type="InterPro" id="IPR001254">
    <property type="entry name" value="Trypsin_dom"/>
</dbReference>
<keyword evidence="3" id="KW-0720">Serine protease</keyword>
<reference evidence="7" key="1">
    <citation type="submission" date="2025-08" db="UniProtKB">
        <authorList>
            <consortium name="RefSeq"/>
        </authorList>
    </citation>
    <scope>IDENTIFICATION</scope>
</reference>
<dbReference type="GeneID" id="101854123"/>
<dbReference type="Gene3D" id="2.40.10.10">
    <property type="entry name" value="Trypsin-like serine proteases"/>
    <property type="match status" value="1"/>
</dbReference>
<feature type="chain" id="PRO_5046450788" evidence="4">
    <location>
        <begin position="22"/>
        <end position="297"/>
    </location>
</feature>
<evidence type="ECO:0000313" key="6">
    <source>
        <dbReference type="Proteomes" id="UP000694888"/>
    </source>
</evidence>
<dbReference type="CDD" id="cd00190">
    <property type="entry name" value="Tryp_SPc"/>
    <property type="match status" value="1"/>
</dbReference>
<gene>
    <name evidence="7" type="primary">LOC101854123</name>
</gene>